<dbReference type="InterPro" id="IPR052399">
    <property type="entry name" value="Phage_Baseplate_Assmbl_Protein"/>
</dbReference>
<comment type="caution">
    <text evidence="5">The sequence shown here is derived from an EMBL/GenBank/DDBJ whole genome shotgun (WGS) entry which is preliminary data.</text>
</comment>
<sequence>MTVEELYGQMVDTFQRETGLALAGDGDMAVRLYAVAAQLYALYVQADWVGRQCFPQTAQGDYLDKHAQLRGLERRAATAAVGVLSFETDHPPEADLSIPEGTVCMTAAQVRFETTEAGVLKAGQTSAQVRARAVEPGAAGNAAAGTVRAMAVAPVGVSRCTNPEAFSGGLDAEGDESLRERVLETFRRMPNGANAAFYQQEALSFPEVAAATVVARPRGVGTVDVFLATAAGLPDSGLLEQVAAHLEERREIAVDVQVKAPEVRTVDVSVQVAARPGADFDTVRQAVESAVRGWFDGRLLGQSVLRAQLGALIFGVEGVENYALTAPAADVAAAVDELPQLGTLTVAALEGTA</sequence>
<feature type="domain" description="Baseplate J-like C-terminal" evidence="4">
    <location>
        <begin position="266"/>
        <end position="346"/>
    </location>
</feature>
<evidence type="ECO:0000259" key="2">
    <source>
        <dbReference type="Pfam" id="PF04865"/>
    </source>
</evidence>
<feature type="domain" description="Baseplate protein J-like barrel" evidence="2">
    <location>
        <begin position="95"/>
        <end position="169"/>
    </location>
</feature>
<dbReference type="RefSeq" id="WP_021630642.1">
    <property type="nucleotide sequence ID" value="NZ_KN174163.1"/>
</dbReference>
<reference evidence="5 6" key="1">
    <citation type="submission" date="2011-08" db="EMBL/GenBank/DDBJ databases">
        <title>The Genome Sequence of Clostridium orbiscindens 1_3_50AFAA.</title>
        <authorList>
            <consortium name="The Broad Institute Genome Sequencing Platform"/>
            <person name="Earl A."/>
            <person name="Ward D."/>
            <person name="Feldgarden M."/>
            <person name="Gevers D."/>
            <person name="Daigneault M."/>
            <person name="Strauss J."/>
            <person name="Allen-Vercoe E."/>
            <person name="Young S.K."/>
            <person name="Zeng Q."/>
            <person name="Gargeya S."/>
            <person name="Fitzgerald M."/>
            <person name="Haas B."/>
            <person name="Abouelleil A."/>
            <person name="Alvarado L."/>
            <person name="Arachchi H.M."/>
            <person name="Berlin A."/>
            <person name="Brown A."/>
            <person name="Chapman S.B."/>
            <person name="Chen Z."/>
            <person name="Dunbar C."/>
            <person name="Freedman E."/>
            <person name="Gearin G."/>
            <person name="Gellesch M."/>
            <person name="Goldberg J."/>
            <person name="Griggs A."/>
            <person name="Gujja S."/>
            <person name="Heiman D."/>
            <person name="Howarth C."/>
            <person name="Larson L."/>
            <person name="Lui A."/>
            <person name="MacDonald P.J.P."/>
            <person name="Montmayeur A."/>
            <person name="Murphy C."/>
            <person name="Neiman D."/>
            <person name="Pearson M."/>
            <person name="Priest M."/>
            <person name="Roberts A."/>
            <person name="Saif S."/>
            <person name="Shea T."/>
            <person name="Shenoy N."/>
            <person name="Sisk P."/>
            <person name="Stolte C."/>
            <person name="Sykes S."/>
            <person name="Wortman J."/>
            <person name="Nusbaum C."/>
            <person name="Birren B."/>
        </authorList>
    </citation>
    <scope>NUCLEOTIDE SEQUENCE [LARGE SCALE GENOMIC DNA]</scope>
    <source>
        <strain evidence="5 6">1_3_50AFAA</strain>
    </source>
</reference>
<protein>
    <submittedName>
        <fullName evidence="5">Uncharacterized protein</fullName>
    </submittedName>
</protein>
<dbReference type="Pfam" id="PF26078">
    <property type="entry name" value="Baseplate_J_M"/>
    <property type="match status" value="1"/>
</dbReference>
<evidence type="ECO:0000256" key="1">
    <source>
        <dbReference type="ARBA" id="ARBA00038087"/>
    </source>
</evidence>
<evidence type="ECO:0000313" key="5">
    <source>
        <dbReference type="EMBL" id="KGF54789.1"/>
    </source>
</evidence>
<organism evidence="5 6">
    <name type="scientific">Flavonifractor plautii 1_3_50AFAA</name>
    <dbReference type="NCBI Taxonomy" id="742738"/>
    <lineage>
        <taxon>Bacteria</taxon>
        <taxon>Bacillati</taxon>
        <taxon>Bacillota</taxon>
        <taxon>Clostridia</taxon>
        <taxon>Eubacteriales</taxon>
        <taxon>Oscillospiraceae</taxon>
        <taxon>Flavonifractor</taxon>
    </lineage>
</organism>
<comment type="similarity">
    <text evidence="1">Belongs to the Mu gp47/PBSX XkdT family.</text>
</comment>
<evidence type="ECO:0000259" key="4">
    <source>
        <dbReference type="Pfam" id="PF26079"/>
    </source>
</evidence>
<feature type="domain" description="Baseplate J-like central" evidence="3">
    <location>
        <begin position="190"/>
        <end position="260"/>
    </location>
</feature>
<dbReference type="InterPro" id="IPR006949">
    <property type="entry name" value="Barrel_Baseplate_J-like"/>
</dbReference>
<dbReference type="InterPro" id="IPR058530">
    <property type="entry name" value="Baseplate_J-like_C"/>
</dbReference>
<dbReference type="InterPro" id="IPR058531">
    <property type="entry name" value="Baseplate_J_M"/>
</dbReference>
<name>A0A096DBD2_FLAPL</name>
<dbReference type="PANTHER" id="PTHR37829:SF3">
    <property type="entry name" value="PROTEIN JAYE-RELATED"/>
    <property type="match status" value="1"/>
</dbReference>
<dbReference type="eggNOG" id="COG3299">
    <property type="taxonomic scope" value="Bacteria"/>
</dbReference>
<dbReference type="Pfam" id="PF26079">
    <property type="entry name" value="Baseplate_J_C"/>
    <property type="match status" value="1"/>
</dbReference>
<evidence type="ECO:0000313" key="6">
    <source>
        <dbReference type="Proteomes" id="UP000029585"/>
    </source>
</evidence>
<dbReference type="Proteomes" id="UP000029585">
    <property type="component" value="Unassembled WGS sequence"/>
</dbReference>
<keyword evidence="6" id="KW-1185">Reference proteome</keyword>
<dbReference type="HOGENOM" id="CLU_039609_0_0_9"/>
<dbReference type="PANTHER" id="PTHR37829">
    <property type="entry name" value="PHAGE-LIKE ELEMENT PBSX PROTEIN XKDT"/>
    <property type="match status" value="1"/>
</dbReference>
<evidence type="ECO:0000259" key="3">
    <source>
        <dbReference type="Pfam" id="PF26078"/>
    </source>
</evidence>
<proteinExistence type="inferred from homology"/>
<dbReference type="AlphaFoldDB" id="A0A096DBD2"/>
<dbReference type="EMBL" id="ADLO01000079">
    <property type="protein sequence ID" value="KGF54789.1"/>
    <property type="molecule type" value="Genomic_DNA"/>
</dbReference>
<dbReference type="Pfam" id="PF04865">
    <property type="entry name" value="Baseplate_J"/>
    <property type="match status" value="1"/>
</dbReference>
<gene>
    <name evidence="5" type="ORF">HMPREF9460_02480</name>
</gene>
<dbReference type="PATRIC" id="fig|742738.3.peg.2550"/>
<accession>A0A096DBD2</accession>